<protein>
    <recommendedName>
        <fullName evidence="4">Gliding motility-associated protein GldM C-terminal domain-containing protein</fullName>
    </recommendedName>
</protein>
<evidence type="ECO:0000313" key="2">
    <source>
        <dbReference type="EMBL" id="RGW96922.1"/>
    </source>
</evidence>
<feature type="chain" id="PRO_5019380685" description="Gliding motility-associated protein GldM C-terminal domain-containing protein" evidence="1">
    <location>
        <begin position="35"/>
        <end position="221"/>
    </location>
</feature>
<dbReference type="RefSeq" id="WP_117902257.1">
    <property type="nucleotide sequence ID" value="NZ_QSBD01000012.1"/>
</dbReference>
<keyword evidence="1" id="KW-0732">Signal</keyword>
<dbReference type="Proteomes" id="UP000284777">
    <property type="component" value="Unassembled WGS sequence"/>
</dbReference>
<dbReference type="AlphaFoldDB" id="A0A413E215"/>
<dbReference type="EMBL" id="QSBD01000012">
    <property type="protein sequence ID" value="RGW96922.1"/>
    <property type="molecule type" value="Genomic_DNA"/>
</dbReference>
<gene>
    <name evidence="2" type="ORF">DWV41_09425</name>
</gene>
<name>A0A413E215_BACSE</name>
<evidence type="ECO:0000313" key="3">
    <source>
        <dbReference type="Proteomes" id="UP000284777"/>
    </source>
</evidence>
<feature type="signal peptide" evidence="1">
    <location>
        <begin position="1"/>
        <end position="34"/>
    </location>
</feature>
<sequence>MNYYCVHSKGNFINQPNMRLLFLLLFCSVLCAHAQVSSRSDEISDSSFISYRLEGEPAHRLFLHKDTLRVEVKGIGLFPHYTLSYVIAQDGCLQRVGTPNARQTVKKGIDMDLSISASLDGKCLKHISDNEIRISGNNRPYFKEQAVKNVLHGMDLLWIYDGAFVRDTTELGRLYKTIKDNLQNVRIKKLDGKQAYCRYGMAGINGAIIVEAKVVKRKTKH</sequence>
<evidence type="ECO:0000256" key="1">
    <source>
        <dbReference type="SAM" id="SignalP"/>
    </source>
</evidence>
<accession>A0A413E215</accession>
<reference evidence="2 3" key="1">
    <citation type="submission" date="2018-08" db="EMBL/GenBank/DDBJ databases">
        <title>A genome reference for cultivated species of the human gut microbiota.</title>
        <authorList>
            <person name="Zou Y."/>
            <person name="Xue W."/>
            <person name="Luo G."/>
        </authorList>
    </citation>
    <scope>NUCLEOTIDE SEQUENCE [LARGE SCALE GENOMIC DNA]</scope>
    <source>
        <strain evidence="2 3">AF05-4</strain>
    </source>
</reference>
<proteinExistence type="predicted"/>
<evidence type="ECO:0008006" key="4">
    <source>
        <dbReference type="Google" id="ProtNLM"/>
    </source>
</evidence>
<comment type="caution">
    <text evidence="2">The sequence shown here is derived from an EMBL/GenBank/DDBJ whole genome shotgun (WGS) entry which is preliminary data.</text>
</comment>
<organism evidence="2 3">
    <name type="scientific">Bacteroides stercoris</name>
    <dbReference type="NCBI Taxonomy" id="46506"/>
    <lineage>
        <taxon>Bacteria</taxon>
        <taxon>Pseudomonadati</taxon>
        <taxon>Bacteroidota</taxon>
        <taxon>Bacteroidia</taxon>
        <taxon>Bacteroidales</taxon>
        <taxon>Bacteroidaceae</taxon>
        <taxon>Bacteroides</taxon>
    </lineage>
</organism>